<dbReference type="InterPro" id="IPR050256">
    <property type="entry name" value="Glycosyltransferase_2"/>
</dbReference>
<dbReference type="Pfam" id="PF00535">
    <property type="entry name" value="Glycos_transf_2"/>
    <property type="match status" value="1"/>
</dbReference>
<keyword evidence="2" id="KW-1003">Cell membrane</keyword>
<feature type="transmembrane region" description="Helical" evidence="9">
    <location>
        <begin position="232"/>
        <end position="254"/>
    </location>
</feature>
<keyword evidence="4" id="KW-0808">Transferase</keyword>
<evidence type="ECO:0000256" key="3">
    <source>
        <dbReference type="ARBA" id="ARBA00022676"/>
    </source>
</evidence>
<evidence type="ECO:0000256" key="2">
    <source>
        <dbReference type="ARBA" id="ARBA00022475"/>
    </source>
</evidence>
<comment type="similarity">
    <text evidence="8">Belongs to the glycosyltransferase 2 family. GtrB subfamily.</text>
</comment>
<evidence type="ECO:0000313" key="11">
    <source>
        <dbReference type="EMBL" id="MBD3870026.1"/>
    </source>
</evidence>
<keyword evidence="7 9" id="KW-0472">Membrane</keyword>
<dbReference type="FunFam" id="3.90.550.10:FF:000079">
    <property type="entry name" value="Probable glycosyl transferase"/>
    <property type="match status" value="1"/>
</dbReference>
<dbReference type="CDD" id="cd04187">
    <property type="entry name" value="DPM1_like_bac"/>
    <property type="match status" value="1"/>
</dbReference>
<dbReference type="AlphaFoldDB" id="A0A8J6XZR7"/>
<evidence type="ECO:0000256" key="8">
    <source>
        <dbReference type="ARBA" id="ARBA00038152"/>
    </source>
</evidence>
<dbReference type="InterPro" id="IPR029044">
    <property type="entry name" value="Nucleotide-diphossugar_trans"/>
</dbReference>
<dbReference type="GO" id="GO:0005886">
    <property type="term" value="C:plasma membrane"/>
    <property type="evidence" value="ECO:0007669"/>
    <property type="project" value="UniProtKB-SubCell"/>
</dbReference>
<evidence type="ECO:0000256" key="6">
    <source>
        <dbReference type="ARBA" id="ARBA00022989"/>
    </source>
</evidence>
<reference evidence="11 12" key="1">
    <citation type="submission" date="2020-08" db="EMBL/GenBank/DDBJ databases">
        <title>Acidobacteriota in marine sediments use diverse sulfur dissimilation pathways.</title>
        <authorList>
            <person name="Wasmund K."/>
        </authorList>
    </citation>
    <scope>NUCLEOTIDE SEQUENCE [LARGE SCALE GENOMIC DNA]</scope>
    <source>
        <strain evidence="11">MAG AM3-A</strain>
    </source>
</reference>
<protein>
    <submittedName>
        <fullName evidence="11">Glycosyltransferase family 2 protein</fullName>
    </submittedName>
</protein>
<dbReference type="PANTHER" id="PTHR48090">
    <property type="entry name" value="UNDECAPRENYL-PHOSPHATE 4-DEOXY-4-FORMAMIDO-L-ARABINOSE TRANSFERASE-RELATED"/>
    <property type="match status" value="1"/>
</dbReference>
<dbReference type="SUPFAM" id="SSF53448">
    <property type="entry name" value="Nucleotide-diphospho-sugar transferases"/>
    <property type="match status" value="1"/>
</dbReference>
<name>A0A8J6XZR7_9BACT</name>
<evidence type="ECO:0000256" key="4">
    <source>
        <dbReference type="ARBA" id="ARBA00022679"/>
    </source>
</evidence>
<dbReference type="GO" id="GO:0016757">
    <property type="term" value="F:glycosyltransferase activity"/>
    <property type="evidence" value="ECO:0007669"/>
    <property type="project" value="UniProtKB-KW"/>
</dbReference>
<dbReference type="PANTHER" id="PTHR48090:SF1">
    <property type="entry name" value="PROPHAGE BACTOPRENOL GLUCOSYL TRANSFERASE HOMOLOG"/>
    <property type="match status" value="1"/>
</dbReference>
<gene>
    <name evidence="11" type="ORF">IFJ97_01540</name>
</gene>
<comment type="subcellular location">
    <subcellularLocation>
        <location evidence="1">Cell membrane</location>
        <topology evidence="1">Multi-pass membrane protein</topology>
    </subcellularLocation>
</comment>
<sequence length="322" mass="36053">MTEQPELSVVIPVFNEEINIVPMYDRLLSALSDTVSSLEILYVDDGSADTSWEKISELATRDERVRGVRFARNFGHQAALTAGVDVARGRAVVIIDGDMQDPPEVIPEMVDRWREGFEVVYGQRESREGETWFKLATASAFYRILRGITNVDIPVDTGDFRLMGPRAVAAFRALPERNRFIRGLVSWIGFPQIAVKYQRQARQAGGTKFPVRKMARFALDGITSFSFFPLRLATWTGFGVSIFAFLYIVVVLILKATGVSWLGYTSLMASILFLGGVQLLMIGIMGEYLARIFDEVKRRPLYLVGDRTDGDESVIPPVRPVA</sequence>
<evidence type="ECO:0000256" key="5">
    <source>
        <dbReference type="ARBA" id="ARBA00022692"/>
    </source>
</evidence>
<evidence type="ECO:0000256" key="9">
    <source>
        <dbReference type="SAM" id="Phobius"/>
    </source>
</evidence>
<dbReference type="EMBL" id="JACXWA010000021">
    <property type="protein sequence ID" value="MBD3870026.1"/>
    <property type="molecule type" value="Genomic_DNA"/>
</dbReference>
<evidence type="ECO:0000256" key="1">
    <source>
        <dbReference type="ARBA" id="ARBA00004651"/>
    </source>
</evidence>
<keyword evidence="3" id="KW-0328">Glycosyltransferase</keyword>
<dbReference type="Gene3D" id="3.90.550.10">
    <property type="entry name" value="Spore Coat Polysaccharide Biosynthesis Protein SpsA, Chain A"/>
    <property type="match status" value="1"/>
</dbReference>
<keyword evidence="5 9" id="KW-0812">Transmembrane</keyword>
<dbReference type="InterPro" id="IPR001173">
    <property type="entry name" value="Glyco_trans_2-like"/>
</dbReference>
<proteinExistence type="inferred from homology"/>
<comment type="caution">
    <text evidence="11">The sequence shown here is derived from an EMBL/GenBank/DDBJ whole genome shotgun (WGS) entry which is preliminary data.</text>
</comment>
<evidence type="ECO:0000313" key="12">
    <source>
        <dbReference type="Proteomes" id="UP000598633"/>
    </source>
</evidence>
<evidence type="ECO:0000259" key="10">
    <source>
        <dbReference type="Pfam" id="PF00535"/>
    </source>
</evidence>
<dbReference type="Proteomes" id="UP000598633">
    <property type="component" value="Unassembled WGS sequence"/>
</dbReference>
<feature type="transmembrane region" description="Helical" evidence="9">
    <location>
        <begin position="266"/>
        <end position="290"/>
    </location>
</feature>
<organism evidence="11 12">
    <name type="scientific">Candidatus Sulfomarinibacter kjeldsenii</name>
    <dbReference type="NCBI Taxonomy" id="2885994"/>
    <lineage>
        <taxon>Bacteria</taxon>
        <taxon>Pseudomonadati</taxon>
        <taxon>Acidobacteriota</taxon>
        <taxon>Thermoanaerobaculia</taxon>
        <taxon>Thermoanaerobaculales</taxon>
        <taxon>Candidatus Sulfomarinibacteraceae</taxon>
        <taxon>Candidatus Sulfomarinibacter</taxon>
    </lineage>
</organism>
<accession>A0A8J6XZR7</accession>
<keyword evidence="6 9" id="KW-1133">Transmembrane helix</keyword>
<feature type="domain" description="Glycosyltransferase 2-like" evidence="10">
    <location>
        <begin position="8"/>
        <end position="163"/>
    </location>
</feature>
<evidence type="ECO:0000256" key="7">
    <source>
        <dbReference type="ARBA" id="ARBA00023136"/>
    </source>
</evidence>